<protein>
    <submittedName>
        <fullName evidence="3">TRX_family domain containing protein</fullName>
    </submittedName>
</protein>
<evidence type="ECO:0000313" key="3">
    <source>
        <dbReference type="EMBL" id="CAB4177818.1"/>
    </source>
</evidence>
<reference evidence="3" key="1">
    <citation type="submission" date="2020-05" db="EMBL/GenBank/DDBJ databases">
        <authorList>
            <person name="Chiriac C."/>
            <person name="Salcher M."/>
            <person name="Ghai R."/>
            <person name="Kavagutti S V."/>
        </authorList>
    </citation>
    <scope>NUCLEOTIDE SEQUENCE</scope>
</reference>
<dbReference type="InterPro" id="IPR013766">
    <property type="entry name" value="Thioredoxin_domain"/>
</dbReference>
<name>A0A6J5Q8L5_9CAUD</name>
<dbReference type="PROSITE" id="PS51352">
    <property type="entry name" value="THIOREDOXIN_2"/>
    <property type="match status" value="1"/>
</dbReference>
<dbReference type="Gene3D" id="3.40.30.10">
    <property type="entry name" value="Glutaredoxin"/>
    <property type="match status" value="1"/>
</dbReference>
<proteinExistence type="predicted"/>
<organism evidence="3">
    <name type="scientific">uncultured Caudovirales phage</name>
    <dbReference type="NCBI Taxonomy" id="2100421"/>
    <lineage>
        <taxon>Viruses</taxon>
        <taxon>Duplodnaviria</taxon>
        <taxon>Heunggongvirae</taxon>
        <taxon>Uroviricota</taxon>
        <taxon>Caudoviricetes</taxon>
        <taxon>Peduoviridae</taxon>
        <taxon>Maltschvirus</taxon>
        <taxon>Maltschvirus maltsch</taxon>
    </lineage>
</organism>
<evidence type="ECO:0000259" key="2">
    <source>
        <dbReference type="PROSITE" id="PS51352"/>
    </source>
</evidence>
<dbReference type="InterPro" id="IPR036249">
    <property type="entry name" value="Thioredoxin-like_sf"/>
</dbReference>
<dbReference type="Pfam" id="PF13098">
    <property type="entry name" value="Thioredoxin_2"/>
    <property type="match status" value="1"/>
</dbReference>
<dbReference type="InterPro" id="IPR012336">
    <property type="entry name" value="Thioredoxin-like_fold"/>
</dbReference>
<evidence type="ECO:0000256" key="1">
    <source>
        <dbReference type="SAM" id="Coils"/>
    </source>
</evidence>
<sequence>MKAVFVFVLFLVGCAAVCRVAPREVSRAKAEAAERAELVASLEREVTETNHLRSELEAIADEPPAAALVGDPIGYTPRLIVFTAIEWCPPCRKFDVEIKRLGEMGYTGADGKPHKWSEMIGRDPDNAIQVIDISDESDSASAEMAMKYLVEAVPTIVRIDADGKQESRFSGVMDAETLCRYQAGKWKPPAQPNALNVVTVAE</sequence>
<accession>A0A6J5Q8L5</accession>
<feature type="coiled-coil region" evidence="1">
    <location>
        <begin position="25"/>
        <end position="59"/>
    </location>
</feature>
<dbReference type="CDD" id="cd02947">
    <property type="entry name" value="TRX_family"/>
    <property type="match status" value="1"/>
</dbReference>
<dbReference type="SUPFAM" id="SSF52833">
    <property type="entry name" value="Thioredoxin-like"/>
    <property type="match status" value="1"/>
</dbReference>
<gene>
    <name evidence="3" type="ORF">UFOVP1004_10</name>
</gene>
<dbReference type="EMBL" id="LR796964">
    <property type="protein sequence ID" value="CAB4177818.1"/>
    <property type="molecule type" value="Genomic_DNA"/>
</dbReference>
<keyword evidence="1" id="KW-0175">Coiled coil</keyword>
<feature type="domain" description="Thioredoxin" evidence="2">
    <location>
        <begin position="54"/>
        <end position="187"/>
    </location>
</feature>